<dbReference type="Pfam" id="PF15227">
    <property type="entry name" value="zf-C3HC4_4"/>
    <property type="match status" value="1"/>
</dbReference>
<reference evidence="8 9" key="1">
    <citation type="submission" date="2018-11" db="EMBL/GenBank/DDBJ databases">
        <title>Haplotype-resolved cattle genomes.</title>
        <authorList>
            <person name="Low W.Y."/>
            <person name="Tearle R."/>
            <person name="Bickhart D.M."/>
            <person name="Rosen B.D."/>
            <person name="Koren S."/>
            <person name="Rhie A."/>
            <person name="Hiendleder S."/>
            <person name="Phillippy A.M."/>
            <person name="Smith T.P.L."/>
            <person name="Williams J.L."/>
        </authorList>
    </citation>
    <scope>NUCLEOTIDE SEQUENCE [LARGE SCALE GENOMIC DNA]</scope>
</reference>
<dbReference type="Proteomes" id="UP000429181">
    <property type="component" value="Chromosome 29"/>
</dbReference>
<evidence type="ECO:0000256" key="3">
    <source>
        <dbReference type="ARBA" id="ARBA00022833"/>
    </source>
</evidence>
<dbReference type="GeneTree" id="ENSGT00940000162409"/>
<dbReference type="SMART" id="SM00184">
    <property type="entry name" value="RING"/>
    <property type="match status" value="1"/>
</dbReference>
<gene>
    <name evidence="8" type="primary">LOC113885840</name>
</gene>
<sequence length="448" mass="51224">MDSDTLETFQNELTYSICMNYFLDPVTIDCGHSFCCPCLSLCWEEDWIPKSCPECRKISAKPHFTTNIVLKSLASLARKARADHDHSSEEQICVTHQEAKGLFCEADQTLLCGPCSECPEHGAHSHSWIQRAAEESQEKLLKRMGFFRKIRKEMDTILNQEKYVRMHPLLQGEEKLHLEALKKEAKDICLQLKDSVFRMAQYRESLREMYGELTGMCHKLDTELLQALGNILTDLAEMQKPQPMNPELTYWRVSGILDMLNNFRVDNILSQTTTIHHAILDDASVMFSDNDHGASRQPRVVEGVVSWEAQAFSSGRHYWEVFVTQSSSWILGVSKDILVSDTNFSIYSEEAFVLFSKKMNDHYILFTNSLPLVQFVKKPLSRIGVFLDYDNGAVSCYDAFRSSFIYSFLPSSLSSPLKPFLSLGSLCMSGSVTIYFSFSSEEIRSRRY</sequence>
<dbReference type="InterPro" id="IPR003877">
    <property type="entry name" value="SPRY_dom"/>
</dbReference>
<evidence type="ECO:0000313" key="9">
    <source>
        <dbReference type="Proteomes" id="UP000429181"/>
    </source>
</evidence>
<dbReference type="Gene3D" id="3.30.40.10">
    <property type="entry name" value="Zinc/RING finger domain, C3HC4 (zinc finger)"/>
    <property type="match status" value="1"/>
</dbReference>
<proteinExistence type="predicted"/>
<evidence type="ECO:0000256" key="2">
    <source>
        <dbReference type="ARBA" id="ARBA00022771"/>
    </source>
</evidence>
<dbReference type="AlphaFoldDB" id="A0A4W2HPW5"/>
<keyword evidence="1" id="KW-0479">Metal-binding</keyword>
<dbReference type="InterPro" id="IPR017907">
    <property type="entry name" value="Znf_RING_CS"/>
</dbReference>
<keyword evidence="3" id="KW-0862">Zinc</keyword>
<dbReference type="Gene3D" id="2.60.120.920">
    <property type="match status" value="1"/>
</dbReference>
<dbReference type="InterPro" id="IPR013083">
    <property type="entry name" value="Znf_RING/FYVE/PHD"/>
</dbReference>
<dbReference type="Gene3D" id="3.30.160.60">
    <property type="entry name" value="Classic Zinc Finger"/>
    <property type="match status" value="1"/>
</dbReference>
<reference evidence="8" key="2">
    <citation type="submission" date="2025-08" db="UniProtKB">
        <authorList>
            <consortium name="Ensembl"/>
        </authorList>
    </citation>
    <scope>IDENTIFICATION</scope>
</reference>
<evidence type="ECO:0000259" key="6">
    <source>
        <dbReference type="PROSITE" id="PS50119"/>
    </source>
</evidence>
<dbReference type="PANTHER" id="PTHR24103">
    <property type="entry name" value="E3 UBIQUITIN-PROTEIN LIGASE TRIM"/>
    <property type="match status" value="1"/>
</dbReference>
<keyword evidence="2 4" id="KW-0863">Zinc-finger</keyword>
<dbReference type="SUPFAM" id="SSF57850">
    <property type="entry name" value="RING/U-box"/>
    <property type="match status" value="1"/>
</dbReference>
<feature type="domain" description="B box-type" evidence="6">
    <location>
        <begin position="88"/>
        <end position="131"/>
    </location>
</feature>
<dbReference type="InterPro" id="IPR003879">
    <property type="entry name" value="Butyrophylin_SPRY"/>
</dbReference>
<name>A0A4W2HPW5_BOBOX</name>
<evidence type="ECO:0000256" key="1">
    <source>
        <dbReference type="ARBA" id="ARBA00022723"/>
    </source>
</evidence>
<evidence type="ECO:0000259" key="7">
    <source>
        <dbReference type="PROSITE" id="PS50188"/>
    </source>
</evidence>
<dbReference type="InterPro" id="IPR043136">
    <property type="entry name" value="B30.2/SPRY_sf"/>
</dbReference>
<evidence type="ECO:0000259" key="5">
    <source>
        <dbReference type="PROSITE" id="PS50089"/>
    </source>
</evidence>
<dbReference type="GO" id="GO:0008270">
    <property type="term" value="F:zinc ion binding"/>
    <property type="evidence" value="ECO:0007669"/>
    <property type="project" value="UniProtKB-KW"/>
</dbReference>
<dbReference type="PROSITE" id="PS50089">
    <property type="entry name" value="ZF_RING_2"/>
    <property type="match status" value="1"/>
</dbReference>
<dbReference type="PROSITE" id="PS50188">
    <property type="entry name" value="B302_SPRY"/>
    <property type="match status" value="1"/>
</dbReference>
<accession>A0A4W2HPW5</accession>
<evidence type="ECO:0000313" key="8">
    <source>
        <dbReference type="Ensembl" id="ENSBIXP00005033206.1"/>
    </source>
</evidence>
<dbReference type="SUPFAM" id="SSF49899">
    <property type="entry name" value="Concanavalin A-like lectins/glucanases"/>
    <property type="match status" value="1"/>
</dbReference>
<dbReference type="Pfam" id="PF00622">
    <property type="entry name" value="SPRY"/>
    <property type="match status" value="1"/>
</dbReference>
<evidence type="ECO:0000256" key="4">
    <source>
        <dbReference type="PROSITE-ProRule" id="PRU00024"/>
    </source>
</evidence>
<dbReference type="InterPro" id="IPR013320">
    <property type="entry name" value="ConA-like_dom_sf"/>
</dbReference>
<dbReference type="PROSITE" id="PS50119">
    <property type="entry name" value="ZF_BBOX"/>
    <property type="match status" value="1"/>
</dbReference>
<dbReference type="SUPFAM" id="SSF57845">
    <property type="entry name" value="B-box zinc-binding domain"/>
    <property type="match status" value="1"/>
</dbReference>
<dbReference type="Ensembl" id="ENSBIXT00005016643.1">
    <property type="protein sequence ID" value="ENSBIXP00005033206.1"/>
    <property type="gene ID" value="ENSBIXG00005013912.1"/>
</dbReference>
<dbReference type="InterPro" id="IPR000315">
    <property type="entry name" value="Znf_B-box"/>
</dbReference>
<feature type="domain" description="B30.2/SPRY" evidence="7">
    <location>
        <begin position="243"/>
        <end position="443"/>
    </location>
</feature>
<dbReference type="InterPro" id="IPR001870">
    <property type="entry name" value="B30.2/SPRY"/>
</dbReference>
<organism evidence="8 9">
    <name type="scientific">Bos indicus x Bos taurus</name>
    <name type="common">Hybrid cattle</name>
    <dbReference type="NCBI Taxonomy" id="30522"/>
    <lineage>
        <taxon>Eukaryota</taxon>
        <taxon>Metazoa</taxon>
        <taxon>Chordata</taxon>
        <taxon>Craniata</taxon>
        <taxon>Vertebrata</taxon>
        <taxon>Euteleostomi</taxon>
        <taxon>Mammalia</taxon>
        <taxon>Eutheria</taxon>
        <taxon>Laurasiatheria</taxon>
        <taxon>Artiodactyla</taxon>
        <taxon>Ruminantia</taxon>
        <taxon>Pecora</taxon>
        <taxon>Bovidae</taxon>
        <taxon>Bovinae</taxon>
        <taxon>Bos</taxon>
    </lineage>
</organism>
<dbReference type="CDD" id="cd19783">
    <property type="entry name" value="Bbox2_TRIM43-like"/>
    <property type="match status" value="1"/>
</dbReference>
<dbReference type="SMART" id="SM00336">
    <property type="entry name" value="BBOX"/>
    <property type="match status" value="1"/>
</dbReference>
<dbReference type="InterPro" id="IPR001841">
    <property type="entry name" value="Znf_RING"/>
</dbReference>
<protein>
    <submittedName>
        <fullName evidence="8">Tripartite motif-containing protein 64C-like</fullName>
    </submittedName>
</protein>
<feature type="domain" description="RING-type" evidence="5">
    <location>
        <begin position="17"/>
        <end position="56"/>
    </location>
</feature>
<dbReference type="InterPro" id="IPR050143">
    <property type="entry name" value="TRIM/RBCC"/>
</dbReference>
<dbReference type="PRINTS" id="PR01407">
    <property type="entry name" value="BUTYPHLNCDUF"/>
</dbReference>
<dbReference type="PROSITE" id="PS00518">
    <property type="entry name" value="ZF_RING_1"/>
    <property type="match status" value="1"/>
</dbReference>